<keyword evidence="5" id="KW-1185">Reference proteome</keyword>
<comment type="caution">
    <text evidence="4">The sequence shown here is derived from an EMBL/GenBank/DDBJ whole genome shotgun (WGS) entry which is preliminary data.</text>
</comment>
<reference evidence="4 5" key="1">
    <citation type="journal article" date="2019" name="Microorganisms">
        <title>Paenibacillus lutrae sp. nov., A Chitinolytic Species Isolated from A River Otter in Castril Natural Park, Granada, Spain.</title>
        <authorList>
            <person name="Rodriguez M."/>
            <person name="Reina J.C."/>
            <person name="Bejar V."/>
            <person name="Llamas I."/>
        </authorList>
    </citation>
    <scope>NUCLEOTIDE SEQUENCE [LARGE SCALE GENOMIC DNA]</scope>
    <source>
        <strain evidence="4 5">N10</strain>
    </source>
</reference>
<evidence type="ECO:0000313" key="5">
    <source>
        <dbReference type="Proteomes" id="UP000490800"/>
    </source>
</evidence>
<accession>A0A7X3FEW6</accession>
<dbReference type="PANTHER" id="PTHR44757:SF2">
    <property type="entry name" value="BIOFILM ARCHITECTURE MAINTENANCE PROTEIN MBAA"/>
    <property type="match status" value="1"/>
</dbReference>
<dbReference type="Proteomes" id="UP000490800">
    <property type="component" value="Unassembled WGS sequence"/>
</dbReference>
<dbReference type="Pfam" id="PF00990">
    <property type="entry name" value="GGDEF"/>
    <property type="match status" value="1"/>
</dbReference>
<dbReference type="InterPro" id="IPR052155">
    <property type="entry name" value="Biofilm_reg_signaling"/>
</dbReference>
<keyword evidence="1" id="KW-0812">Transmembrane</keyword>
<keyword evidence="1" id="KW-0472">Membrane</keyword>
<feature type="domain" description="EAL" evidence="2">
    <location>
        <begin position="616"/>
        <end position="870"/>
    </location>
</feature>
<dbReference type="OrthoDB" id="9759607at2"/>
<dbReference type="SMART" id="SM00052">
    <property type="entry name" value="EAL"/>
    <property type="match status" value="1"/>
</dbReference>
<feature type="domain" description="GGDEF" evidence="3">
    <location>
        <begin position="475"/>
        <end position="607"/>
    </location>
</feature>
<dbReference type="NCBIfam" id="TIGR00254">
    <property type="entry name" value="GGDEF"/>
    <property type="match status" value="1"/>
</dbReference>
<proteinExistence type="predicted"/>
<name>A0A7X3FEW6_9BACL</name>
<evidence type="ECO:0000256" key="1">
    <source>
        <dbReference type="SAM" id="Phobius"/>
    </source>
</evidence>
<dbReference type="PROSITE" id="PS50883">
    <property type="entry name" value="EAL"/>
    <property type="match status" value="1"/>
</dbReference>
<dbReference type="InterPro" id="IPR000160">
    <property type="entry name" value="GGDEF_dom"/>
</dbReference>
<dbReference type="InterPro" id="IPR035919">
    <property type="entry name" value="EAL_sf"/>
</dbReference>
<feature type="transmembrane region" description="Helical" evidence="1">
    <location>
        <begin position="94"/>
        <end position="113"/>
    </location>
</feature>
<dbReference type="Gene3D" id="3.30.70.270">
    <property type="match status" value="1"/>
</dbReference>
<sequence length="880" mass="100065">MALIYLLCIALALLFEYGKLHLIYGITFSFSSIFLLVAVCLFGVRWGLIASVLVQVCSIFVFHNPMFGWIYCLEILLIGLVNRRKPGQMLMWDAIYWFALGLPVMYGIYSGYFSSVSHELILMLVLALCNGLFNALMAEIALNYIPFSQWIDPSRKKDRTYSYSKVLFHLSIVAVAVPSLMYIVMNSRYSDRVATENSYQFAVNAASRIQQELSVWGKEDVLGIKLRSKLQIGYLQQIVQKYTSETLTNIVITDNEGRVLASNGKETILSGKYDWRSGKNVLALQKDFYQALPSSNHLVLPAQQWKEGSYIYNSSLPGLPLKLYIEIEVRHHQANVFAQFMNQLWYLLLFAAAAAAVAHFLSRMLVQGISKLASSTTDLPQKLKEMKAIEWPSSRVLEITSLSYNFRQMSLNLMQMFHEWKTMNEQLEEQTYKLRKSEEKLHQLAFYDILSGLPNRVYFTTHLQELIMDSTVSNRSIAVMFADLNRFKQINDTLGHDVGDLLLKEISERFASSLTEGCKLFRIGGDEFVILMEDADEVRACEVIERIFASLVEPIRLLNSSLYSSVSIGISMFPRDGDSMDVIVKNADIAMYFAKARGGNSFHFYEKKLNDMFEEEMLLDHGLREALLKDQLVLHYQPKVNTFTGAICGVEALVRWEHPELGRIPPDKFIPLAESSGLILKIDEWVLLEACRQNKAWQDAGLPKIPIAVNLSGLHFSQTHLVELIQQVLEQSGLDEKYLNLEITEGVFIKNVDPVIDTITRIRDMGIQLSIDDFGTGYSSLSQLQRLPISNVKLDRSFIHDIADEPKKAAVVKAIIDLAHSMRMTVVAEGVETKNEMNYLKQCKCDELQGYYFSRPLPADEFSALLDSEDDWKKPAARTV</sequence>
<protein>
    <submittedName>
        <fullName evidence="4">EAL domain-containing protein</fullName>
    </submittedName>
</protein>
<dbReference type="AlphaFoldDB" id="A0A7X3FEW6"/>
<dbReference type="CDD" id="cd01948">
    <property type="entry name" value="EAL"/>
    <property type="match status" value="1"/>
</dbReference>
<gene>
    <name evidence="4" type="ORF">EDM21_02565</name>
</gene>
<organism evidence="4 5">
    <name type="scientific">Paenibacillus lutrae</name>
    <dbReference type="NCBI Taxonomy" id="2078573"/>
    <lineage>
        <taxon>Bacteria</taxon>
        <taxon>Bacillati</taxon>
        <taxon>Bacillota</taxon>
        <taxon>Bacilli</taxon>
        <taxon>Bacillales</taxon>
        <taxon>Paenibacillaceae</taxon>
        <taxon>Paenibacillus</taxon>
    </lineage>
</organism>
<dbReference type="PANTHER" id="PTHR44757">
    <property type="entry name" value="DIGUANYLATE CYCLASE DGCP"/>
    <property type="match status" value="1"/>
</dbReference>
<dbReference type="Gene3D" id="3.20.20.450">
    <property type="entry name" value="EAL domain"/>
    <property type="match status" value="1"/>
</dbReference>
<evidence type="ECO:0000259" key="2">
    <source>
        <dbReference type="PROSITE" id="PS50883"/>
    </source>
</evidence>
<feature type="transmembrane region" description="Helical" evidence="1">
    <location>
        <begin position="166"/>
        <end position="185"/>
    </location>
</feature>
<dbReference type="InterPro" id="IPR029787">
    <property type="entry name" value="Nucleotide_cyclase"/>
</dbReference>
<dbReference type="PROSITE" id="PS50887">
    <property type="entry name" value="GGDEF"/>
    <property type="match status" value="1"/>
</dbReference>
<feature type="transmembrane region" description="Helical" evidence="1">
    <location>
        <begin position="28"/>
        <end position="48"/>
    </location>
</feature>
<dbReference type="Pfam" id="PF00563">
    <property type="entry name" value="EAL"/>
    <property type="match status" value="1"/>
</dbReference>
<dbReference type="EMBL" id="RHLK01000002">
    <property type="protein sequence ID" value="MVO98425.1"/>
    <property type="molecule type" value="Genomic_DNA"/>
</dbReference>
<dbReference type="InterPro" id="IPR001633">
    <property type="entry name" value="EAL_dom"/>
</dbReference>
<dbReference type="InterPro" id="IPR043128">
    <property type="entry name" value="Rev_trsase/Diguanyl_cyclase"/>
</dbReference>
<dbReference type="SUPFAM" id="SSF55073">
    <property type="entry name" value="Nucleotide cyclase"/>
    <property type="match status" value="1"/>
</dbReference>
<dbReference type="CDD" id="cd01949">
    <property type="entry name" value="GGDEF"/>
    <property type="match status" value="1"/>
</dbReference>
<evidence type="ECO:0000313" key="4">
    <source>
        <dbReference type="EMBL" id="MVO98425.1"/>
    </source>
</evidence>
<keyword evidence="1" id="KW-1133">Transmembrane helix</keyword>
<dbReference type="SUPFAM" id="SSF141868">
    <property type="entry name" value="EAL domain-like"/>
    <property type="match status" value="1"/>
</dbReference>
<evidence type="ECO:0000259" key="3">
    <source>
        <dbReference type="PROSITE" id="PS50887"/>
    </source>
</evidence>
<dbReference type="SMART" id="SM00267">
    <property type="entry name" value="GGDEF"/>
    <property type="match status" value="1"/>
</dbReference>
<feature type="transmembrane region" description="Helical" evidence="1">
    <location>
        <begin position="344"/>
        <end position="366"/>
    </location>
</feature>
<feature type="transmembrane region" description="Helical" evidence="1">
    <location>
        <begin position="60"/>
        <end position="82"/>
    </location>
</feature>
<feature type="transmembrane region" description="Helical" evidence="1">
    <location>
        <begin position="120"/>
        <end position="146"/>
    </location>
</feature>
<dbReference type="FunFam" id="3.20.20.450:FF:000001">
    <property type="entry name" value="Cyclic di-GMP phosphodiesterase yahA"/>
    <property type="match status" value="1"/>
</dbReference>